<dbReference type="AlphaFoldDB" id="M1NZA7"/>
<dbReference type="InterPro" id="IPR002577">
    <property type="entry name" value="HTH_HxlR"/>
</dbReference>
<accession>M1NZA7</accession>
<dbReference type="PANTHER" id="PTHR33204">
    <property type="entry name" value="TRANSCRIPTIONAL REGULATOR, MARR FAMILY"/>
    <property type="match status" value="1"/>
</dbReference>
<reference evidence="6 7" key="1">
    <citation type="journal article" date="2012" name="Stand. Genomic Sci.">
        <title>Genome sequence of the halotolerant bacterium Corynebacterium halotolerans type strain YIM 70093(T) (= DSM 44683(T)).</title>
        <authorList>
            <person name="Ruckert C."/>
            <person name="Albersmeier A."/>
            <person name="Al-Dilaimi A."/>
            <person name="Niehaus K."/>
            <person name="Szczepanowski R."/>
            <person name="Kalinowski J."/>
        </authorList>
    </citation>
    <scope>NUCLEOTIDE SEQUENCE [LARGE SCALE GENOMIC DNA]</scope>
    <source>
        <strain evidence="6">YIM 70093</strain>
    </source>
</reference>
<keyword evidence="2" id="KW-0238">DNA-binding</keyword>
<dbReference type="CDD" id="cd00090">
    <property type="entry name" value="HTH_ARSR"/>
    <property type="match status" value="1"/>
</dbReference>
<dbReference type="EMBL" id="CP003697">
    <property type="protein sequence ID" value="AGF72850.1"/>
    <property type="molecule type" value="Genomic_DNA"/>
</dbReference>
<keyword evidence="1" id="KW-0805">Transcription regulation</keyword>
<dbReference type="PROSITE" id="PS51118">
    <property type="entry name" value="HTH_HXLR"/>
    <property type="match status" value="1"/>
</dbReference>
<name>M1NZA7_9CORY</name>
<keyword evidence="3" id="KW-0804">Transcription</keyword>
<feature type="region of interest" description="Disordered" evidence="4">
    <location>
        <begin position="1"/>
        <end position="22"/>
    </location>
</feature>
<dbReference type="Proteomes" id="UP000011723">
    <property type="component" value="Chromosome"/>
</dbReference>
<dbReference type="SUPFAM" id="SSF46785">
    <property type="entry name" value="Winged helix' DNA-binding domain"/>
    <property type="match status" value="1"/>
</dbReference>
<organism evidence="6 7">
    <name type="scientific">Corynebacterium halotolerans YIM 70093 = DSM 44683</name>
    <dbReference type="NCBI Taxonomy" id="1121362"/>
    <lineage>
        <taxon>Bacteria</taxon>
        <taxon>Bacillati</taxon>
        <taxon>Actinomycetota</taxon>
        <taxon>Actinomycetes</taxon>
        <taxon>Mycobacteriales</taxon>
        <taxon>Corynebacteriaceae</taxon>
        <taxon>Corynebacterium</taxon>
    </lineage>
</organism>
<evidence type="ECO:0000313" key="6">
    <source>
        <dbReference type="EMBL" id="AGF72850.1"/>
    </source>
</evidence>
<dbReference type="InterPro" id="IPR036390">
    <property type="entry name" value="WH_DNA-bd_sf"/>
</dbReference>
<proteinExistence type="predicted"/>
<dbReference type="PATRIC" id="fig|1121362.3.peg.1865"/>
<dbReference type="RefSeq" id="WP_015401269.1">
    <property type="nucleotide sequence ID" value="NC_020302.1"/>
</dbReference>
<evidence type="ECO:0000259" key="5">
    <source>
        <dbReference type="PROSITE" id="PS51118"/>
    </source>
</evidence>
<evidence type="ECO:0000256" key="3">
    <source>
        <dbReference type="ARBA" id="ARBA00023163"/>
    </source>
</evidence>
<keyword evidence="7" id="KW-1185">Reference proteome</keyword>
<protein>
    <recommendedName>
        <fullName evidence="5">HTH hxlR-type domain-containing protein</fullName>
    </recommendedName>
</protein>
<gene>
    <name evidence="6" type="ORF">A605_09240</name>
</gene>
<evidence type="ECO:0000256" key="4">
    <source>
        <dbReference type="SAM" id="MobiDB-lite"/>
    </source>
</evidence>
<dbReference type="Gene3D" id="1.10.10.10">
    <property type="entry name" value="Winged helix-like DNA-binding domain superfamily/Winged helix DNA-binding domain"/>
    <property type="match status" value="1"/>
</dbReference>
<dbReference type="PANTHER" id="PTHR33204:SF18">
    <property type="entry name" value="TRANSCRIPTIONAL REGULATORY PROTEIN"/>
    <property type="match status" value="1"/>
</dbReference>
<dbReference type="GO" id="GO:0003677">
    <property type="term" value="F:DNA binding"/>
    <property type="evidence" value="ECO:0007669"/>
    <property type="project" value="UniProtKB-KW"/>
</dbReference>
<dbReference type="Pfam" id="PF01638">
    <property type="entry name" value="HxlR"/>
    <property type="match status" value="1"/>
</dbReference>
<evidence type="ECO:0000256" key="2">
    <source>
        <dbReference type="ARBA" id="ARBA00023125"/>
    </source>
</evidence>
<dbReference type="OrthoDB" id="370168at2"/>
<dbReference type="KEGG" id="chn:A605_09240"/>
<dbReference type="InterPro" id="IPR036388">
    <property type="entry name" value="WH-like_DNA-bd_sf"/>
</dbReference>
<sequence>MTDLTTTGSGRGNPAPQDWNPFSRACPSRRLLDSIGDKWAILILLALEDRPLRYGEIEHTVDGISQKMLSQRLRTLTVDGLVNRTAHTEIPPRVVYDLTDLGRSALPALRGLYEWTVANMSRIAEHRTEA</sequence>
<dbReference type="HOGENOM" id="CLU_111585_2_3_11"/>
<evidence type="ECO:0000313" key="7">
    <source>
        <dbReference type="Proteomes" id="UP000011723"/>
    </source>
</evidence>
<feature type="domain" description="HTH hxlR-type" evidence="5">
    <location>
        <begin position="26"/>
        <end position="124"/>
    </location>
</feature>
<dbReference type="eggNOG" id="COG1733">
    <property type="taxonomic scope" value="Bacteria"/>
</dbReference>
<dbReference type="InterPro" id="IPR011991">
    <property type="entry name" value="ArsR-like_HTH"/>
</dbReference>
<dbReference type="STRING" id="1121362.A605_09240"/>
<evidence type="ECO:0000256" key="1">
    <source>
        <dbReference type="ARBA" id="ARBA00023015"/>
    </source>
</evidence>